<sequence>MSIRSHPSRPLLSVQAEPPDLRIPRVDSSDLGVYAYLKRLIPSVPSRGHLNSVKCWVSTRSMDPDSEHCLTSAASPPYPNPFREPLVLK</sequence>
<protein>
    <submittedName>
        <fullName evidence="1">(rape) hypothetical protein</fullName>
    </submittedName>
</protein>
<accession>A0A816TFX9</accession>
<proteinExistence type="predicted"/>
<organism evidence="1">
    <name type="scientific">Brassica napus</name>
    <name type="common">Rape</name>
    <dbReference type="NCBI Taxonomy" id="3708"/>
    <lineage>
        <taxon>Eukaryota</taxon>
        <taxon>Viridiplantae</taxon>
        <taxon>Streptophyta</taxon>
        <taxon>Embryophyta</taxon>
        <taxon>Tracheophyta</taxon>
        <taxon>Spermatophyta</taxon>
        <taxon>Magnoliopsida</taxon>
        <taxon>eudicotyledons</taxon>
        <taxon>Gunneridae</taxon>
        <taxon>Pentapetalae</taxon>
        <taxon>rosids</taxon>
        <taxon>malvids</taxon>
        <taxon>Brassicales</taxon>
        <taxon>Brassicaceae</taxon>
        <taxon>Brassiceae</taxon>
        <taxon>Brassica</taxon>
    </lineage>
</organism>
<gene>
    <name evidence="1" type="ORF">DARMORV10_A05P13130.1</name>
</gene>
<evidence type="ECO:0000313" key="1">
    <source>
        <dbReference type="EMBL" id="CAF2096150.1"/>
    </source>
</evidence>
<dbReference type="Proteomes" id="UP001295469">
    <property type="component" value="Chromosome A05"/>
</dbReference>
<name>A0A816TFX9_BRANA</name>
<dbReference type="EMBL" id="HG994359">
    <property type="protein sequence ID" value="CAF2096150.1"/>
    <property type="molecule type" value="Genomic_DNA"/>
</dbReference>
<reference evidence="1" key="1">
    <citation type="submission" date="2021-01" db="EMBL/GenBank/DDBJ databases">
        <authorList>
            <consortium name="Genoscope - CEA"/>
            <person name="William W."/>
        </authorList>
    </citation>
    <scope>NUCLEOTIDE SEQUENCE</scope>
</reference>
<dbReference type="AlphaFoldDB" id="A0A816TFX9"/>